<dbReference type="EMBL" id="KV784361">
    <property type="protein sequence ID" value="OEU13535.1"/>
    <property type="molecule type" value="Genomic_DNA"/>
</dbReference>
<sequence>MSSSSQDPLHAVRLTSRQRESADKRIRMTRRRQELTSRIRKEKKSLYLQNKRSLGTTGINNVTTTHNGISGIPPSLKTLLRSPASTSPEQFLLTLENFITTTTTCTNKSVYEKNDNPLSLLEQDDESLALQFLDCLRNNITNVAYNELSFTSALKILVHFTSIDSSSMSSSSSTSSEYYGRLPLTWSELVVTLPSKSSTCPSWLEILVQALSSSKEVELTCLVLGNLVGDGSFRFVSINLKESMVASLVRSVSPATPTAAWTLTNMIRNDSFSYASSYCSETLLSTSRLSTWLQEPSIATQTAWMIASLTAREESAVQYLCQTRSFLSTLVMSMQNPLQQDQTMPLMQALGNIACHASMITPLLTQTIPPLIPLLQQILSTTSSRDPLLVQVAWLVGCLLVDVGIENHPSTICAAPALIPILMDRLGGENDCGQGIALGQMTIKMTTFEEEREFASALYNALAAPPVPNVSDEQQQQTQQSSQQMTFLTNHQSQSPSVRLPFNLHVPRSTLQTLVRLIDSKDCDAILASVHVVDLLLRREDHYSSSFHPHQNLQTIMQEEELPDALERVCDSSMEEAANIAADIIDNYFTNEQNSNEDSFPQDRASTSTFAFGIGSESRLANGAGRGRGRGATIPAWMTK</sequence>
<dbReference type="KEGG" id="fcy:FRACYDRAFT_241872"/>
<evidence type="ECO:0000313" key="2">
    <source>
        <dbReference type="EMBL" id="OEU13535.1"/>
    </source>
</evidence>
<organism evidence="2 3">
    <name type="scientific">Fragilariopsis cylindrus CCMP1102</name>
    <dbReference type="NCBI Taxonomy" id="635003"/>
    <lineage>
        <taxon>Eukaryota</taxon>
        <taxon>Sar</taxon>
        <taxon>Stramenopiles</taxon>
        <taxon>Ochrophyta</taxon>
        <taxon>Bacillariophyta</taxon>
        <taxon>Bacillariophyceae</taxon>
        <taxon>Bacillariophycidae</taxon>
        <taxon>Bacillariales</taxon>
        <taxon>Bacillariaceae</taxon>
        <taxon>Fragilariopsis</taxon>
    </lineage>
</organism>
<dbReference type="InParanoid" id="A0A1E7F6B0"/>
<dbReference type="OrthoDB" id="49380at2759"/>
<accession>A0A1E7F6B0</accession>
<keyword evidence="3" id="KW-1185">Reference proteome</keyword>
<gene>
    <name evidence="2" type="ORF">FRACYDRAFT_241872</name>
</gene>
<dbReference type="Gene3D" id="1.25.10.10">
    <property type="entry name" value="Leucine-rich Repeat Variant"/>
    <property type="match status" value="1"/>
</dbReference>
<feature type="region of interest" description="Disordered" evidence="1">
    <location>
        <begin position="621"/>
        <end position="640"/>
    </location>
</feature>
<evidence type="ECO:0000313" key="3">
    <source>
        <dbReference type="Proteomes" id="UP000095751"/>
    </source>
</evidence>
<feature type="compositionally biased region" description="Low complexity" evidence="1">
    <location>
        <begin position="474"/>
        <end position="484"/>
    </location>
</feature>
<name>A0A1E7F6B0_9STRA</name>
<dbReference type="Proteomes" id="UP000095751">
    <property type="component" value="Unassembled WGS sequence"/>
</dbReference>
<proteinExistence type="predicted"/>
<dbReference type="SUPFAM" id="SSF48371">
    <property type="entry name" value="ARM repeat"/>
    <property type="match status" value="1"/>
</dbReference>
<dbReference type="AlphaFoldDB" id="A0A1E7F6B0"/>
<feature type="region of interest" description="Disordered" evidence="1">
    <location>
        <begin position="1"/>
        <end position="40"/>
    </location>
</feature>
<dbReference type="InterPro" id="IPR011989">
    <property type="entry name" value="ARM-like"/>
</dbReference>
<protein>
    <recommendedName>
        <fullName evidence="4">Importin subunit alpha</fullName>
    </recommendedName>
</protein>
<evidence type="ECO:0008006" key="4">
    <source>
        <dbReference type="Google" id="ProtNLM"/>
    </source>
</evidence>
<dbReference type="InterPro" id="IPR016024">
    <property type="entry name" value="ARM-type_fold"/>
</dbReference>
<evidence type="ECO:0000256" key="1">
    <source>
        <dbReference type="SAM" id="MobiDB-lite"/>
    </source>
</evidence>
<feature type="compositionally biased region" description="Basic and acidic residues" evidence="1">
    <location>
        <begin position="17"/>
        <end position="39"/>
    </location>
</feature>
<reference evidence="2 3" key="1">
    <citation type="submission" date="2016-09" db="EMBL/GenBank/DDBJ databases">
        <title>Extensive genetic diversity and differential bi-allelic expression allows diatom success in the polar Southern Ocean.</title>
        <authorList>
            <consortium name="DOE Joint Genome Institute"/>
            <person name="Mock T."/>
            <person name="Otillar R.P."/>
            <person name="Strauss J."/>
            <person name="Dupont C."/>
            <person name="Frickenhaus S."/>
            <person name="Maumus F."/>
            <person name="Mcmullan M."/>
            <person name="Sanges R."/>
            <person name="Schmutz J."/>
            <person name="Toseland A."/>
            <person name="Valas R."/>
            <person name="Veluchamy A."/>
            <person name="Ward B.J."/>
            <person name="Allen A."/>
            <person name="Barry K."/>
            <person name="Falciatore A."/>
            <person name="Ferrante M."/>
            <person name="Fortunato A.E."/>
            <person name="Gloeckner G."/>
            <person name="Gruber A."/>
            <person name="Hipkin R."/>
            <person name="Janech M."/>
            <person name="Kroth P."/>
            <person name="Leese F."/>
            <person name="Lindquist E."/>
            <person name="Lyon B.R."/>
            <person name="Martin J."/>
            <person name="Mayer C."/>
            <person name="Parker M."/>
            <person name="Quesneville H."/>
            <person name="Raymond J."/>
            <person name="Uhlig C."/>
            <person name="Valentin K.U."/>
            <person name="Worden A.Z."/>
            <person name="Armbrust E.V."/>
            <person name="Bowler C."/>
            <person name="Green B."/>
            <person name="Moulton V."/>
            <person name="Van Oosterhout C."/>
            <person name="Grigoriev I."/>
        </authorList>
    </citation>
    <scope>NUCLEOTIDE SEQUENCE [LARGE SCALE GENOMIC DNA]</scope>
    <source>
        <strain evidence="2 3">CCMP1102</strain>
    </source>
</reference>
<feature type="region of interest" description="Disordered" evidence="1">
    <location>
        <begin position="468"/>
        <end position="490"/>
    </location>
</feature>